<name>A0A7U7GFT9_9GAMM</name>
<reference evidence="2 3" key="1">
    <citation type="journal article" date="2014" name="ISME J.">
        <title>Candidatus Competibacter-lineage genomes retrieved from metagenomes reveal functional metabolic diversity.</title>
        <authorList>
            <person name="McIlroy S.J."/>
            <person name="Albertsen M."/>
            <person name="Andresen E.K."/>
            <person name="Saunders A.M."/>
            <person name="Kristiansen R."/>
            <person name="Stokholm-Bjerregaard M."/>
            <person name="Nielsen K.L."/>
            <person name="Nielsen P.H."/>
        </authorList>
    </citation>
    <scope>NUCLEOTIDE SEQUENCE [LARGE SCALE GENOMIC DNA]</scope>
    <source>
        <strain evidence="2 3">Run_B_J11</strain>
    </source>
</reference>
<keyword evidence="1" id="KW-0812">Transmembrane</keyword>
<comment type="caution">
    <text evidence="2">The sequence shown here is derived from an EMBL/GenBank/DDBJ whole genome shotgun (WGS) entry which is preliminary data.</text>
</comment>
<keyword evidence="1" id="KW-1133">Transmembrane helix</keyword>
<evidence type="ECO:0008006" key="4">
    <source>
        <dbReference type="Google" id="ProtNLM"/>
    </source>
</evidence>
<keyword evidence="1" id="KW-0472">Membrane</keyword>
<sequence length="178" mass="19987">MPINSLKLFPVNKVLIAILAIVVIAVLILFITLSLFDYPSADDFCYAAKAKQLGFIEAQVFWYQHWSGRYTLNLVYTAFTLSGDIFKIYRFPPIILLVSTWLGFAFLTAKITQSKLSIPLVFLLGGVCTILFIAGAPDVAQTFYWPGGSFTYQIPNVLFVFLLGLLIWRETTAKNSLL</sequence>
<proteinExistence type="predicted"/>
<dbReference type="RefSeq" id="WP_034436263.1">
    <property type="nucleotide sequence ID" value="NZ_CBTK010000298.1"/>
</dbReference>
<dbReference type="AlphaFoldDB" id="A0A7U7GFT9"/>
<dbReference type="OrthoDB" id="5754123at2"/>
<organism evidence="2 3">
    <name type="scientific">Candidatus Contendobacter odensis Run_B_J11</name>
    <dbReference type="NCBI Taxonomy" id="1400861"/>
    <lineage>
        <taxon>Bacteria</taxon>
        <taxon>Pseudomonadati</taxon>
        <taxon>Pseudomonadota</taxon>
        <taxon>Gammaproteobacteria</taxon>
        <taxon>Candidatus Competibacteraceae</taxon>
        <taxon>Candidatus Contendibacter</taxon>
    </lineage>
</organism>
<dbReference type="Proteomes" id="UP000019184">
    <property type="component" value="Unassembled WGS sequence"/>
</dbReference>
<feature type="transmembrane region" description="Helical" evidence="1">
    <location>
        <begin position="91"/>
        <end position="109"/>
    </location>
</feature>
<feature type="transmembrane region" description="Helical" evidence="1">
    <location>
        <begin position="149"/>
        <end position="168"/>
    </location>
</feature>
<dbReference type="EMBL" id="CBTK010000298">
    <property type="protein sequence ID" value="CDH47370.1"/>
    <property type="molecule type" value="Genomic_DNA"/>
</dbReference>
<accession>A0A7U7GFT9</accession>
<feature type="transmembrane region" description="Helical" evidence="1">
    <location>
        <begin position="116"/>
        <end position="137"/>
    </location>
</feature>
<keyword evidence="3" id="KW-1185">Reference proteome</keyword>
<protein>
    <recommendedName>
        <fullName evidence="4">Glycosyltransferase RgtA/B/C/D-like domain-containing protein</fullName>
    </recommendedName>
</protein>
<evidence type="ECO:0000256" key="1">
    <source>
        <dbReference type="SAM" id="Phobius"/>
    </source>
</evidence>
<evidence type="ECO:0000313" key="3">
    <source>
        <dbReference type="Proteomes" id="UP000019184"/>
    </source>
</evidence>
<gene>
    <name evidence="2" type="ORF">BN874_80060</name>
</gene>
<feature type="transmembrane region" description="Helical" evidence="1">
    <location>
        <begin position="14"/>
        <end position="36"/>
    </location>
</feature>
<evidence type="ECO:0000313" key="2">
    <source>
        <dbReference type="EMBL" id="CDH47370.1"/>
    </source>
</evidence>